<dbReference type="InterPro" id="IPR039687">
    <property type="entry name" value="NPHP1"/>
</dbReference>
<keyword evidence="5" id="KW-1185">Reference proteome</keyword>
<organism evidence="4 5">
    <name type="scientific">Oopsacas minuta</name>
    <dbReference type="NCBI Taxonomy" id="111878"/>
    <lineage>
        <taxon>Eukaryota</taxon>
        <taxon>Metazoa</taxon>
        <taxon>Porifera</taxon>
        <taxon>Hexactinellida</taxon>
        <taxon>Hexasterophora</taxon>
        <taxon>Lyssacinosida</taxon>
        <taxon>Leucopsacidae</taxon>
        <taxon>Oopsacas</taxon>
    </lineage>
</organism>
<dbReference type="AlphaFoldDB" id="A0AAV7K6W1"/>
<sequence>MATPTICSITELVATHDYTPTDESETSEIELEYLYEVRALSEFRSQEPEDISFSKEEILYIIDDSRKDGWLLAYNEDGDQGLVPGNYVTVENVVEEEPKPKQTGASVWAKVRENMAPDAFRLALRGFGVTLPSGFRESTLAKFHTSTLSTRFKPKLSVSGLNFVDPCLKPTHYSPALERELSILYASNVPEVDNQLNVIKSQVRLCIFNRKSDILSNMLTLTAVMSSGDKKTWKLKKGVSNRDVILSVKELDPNLELVIELGVSYTKEDHQDELSTGWACVPLFKQGTALQNKTYGIKLNGGSLFEQGIELDPTANISNKKSIFVTNRKPTVFLRFSSISRSNRELITFLPDDVIIPKAYIPIVHRYQKLSSQILEYSSLNLSSPEIYVFLTALDRPLIMDTVVQLWNDINQNKRRTQRINDVMQNQCLVDFILQKMYPLITSTYLEEQLIKQDPIQTLTGEDESDSPLFAYNLHFTPFNISEIITEFSS</sequence>
<dbReference type="Pfam" id="PF14604">
    <property type="entry name" value="SH3_9"/>
    <property type="match status" value="1"/>
</dbReference>
<dbReference type="InterPro" id="IPR036028">
    <property type="entry name" value="SH3-like_dom_sf"/>
</dbReference>
<evidence type="ECO:0000313" key="5">
    <source>
        <dbReference type="Proteomes" id="UP001165289"/>
    </source>
</evidence>
<dbReference type="InterPro" id="IPR001452">
    <property type="entry name" value="SH3_domain"/>
</dbReference>
<evidence type="ECO:0000256" key="2">
    <source>
        <dbReference type="PROSITE-ProRule" id="PRU00192"/>
    </source>
</evidence>
<evidence type="ECO:0000313" key="4">
    <source>
        <dbReference type="EMBL" id="KAI6656787.1"/>
    </source>
</evidence>
<evidence type="ECO:0000256" key="1">
    <source>
        <dbReference type="ARBA" id="ARBA00022443"/>
    </source>
</evidence>
<dbReference type="PANTHER" id="PTHR15176:SF1">
    <property type="entry name" value="NEPHROCYSTIN-1"/>
    <property type="match status" value="1"/>
</dbReference>
<dbReference type="Proteomes" id="UP001165289">
    <property type="component" value="Unassembled WGS sequence"/>
</dbReference>
<feature type="domain" description="SH3" evidence="3">
    <location>
        <begin position="32"/>
        <end position="93"/>
    </location>
</feature>
<name>A0AAV7K6W1_9METZ</name>
<dbReference type="GO" id="GO:0005929">
    <property type="term" value="C:cilium"/>
    <property type="evidence" value="ECO:0007669"/>
    <property type="project" value="TreeGrafter"/>
</dbReference>
<keyword evidence="1 2" id="KW-0728">SH3 domain</keyword>
<dbReference type="PANTHER" id="PTHR15176">
    <property type="entry name" value="NEPHROCYSTIN"/>
    <property type="match status" value="1"/>
</dbReference>
<proteinExistence type="predicted"/>
<comment type="caution">
    <text evidence="4">The sequence shown here is derived from an EMBL/GenBank/DDBJ whole genome shotgun (WGS) entry which is preliminary data.</text>
</comment>
<dbReference type="GO" id="GO:0090251">
    <property type="term" value="P:protein localization involved in establishment of planar polarity"/>
    <property type="evidence" value="ECO:0007669"/>
    <property type="project" value="TreeGrafter"/>
</dbReference>
<dbReference type="SMART" id="SM00326">
    <property type="entry name" value="SH3"/>
    <property type="match status" value="1"/>
</dbReference>
<reference evidence="4 5" key="1">
    <citation type="journal article" date="2023" name="BMC Biol.">
        <title>The compact genome of the sponge Oopsacas minuta (Hexactinellida) is lacking key metazoan core genes.</title>
        <authorList>
            <person name="Santini S."/>
            <person name="Schenkelaars Q."/>
            <person name="Jourda C."/>
            <person name="Duchesne M."/>
            <person name="Belahbib H."/>
            <person name="Rocher C."/>
            <person name="Selva M."/>
            <person name="Riesgo A."/>
            <person name="Vervoort M."/>
            <person name="Leys S.P."/>
            <person name="Kodjabachian L."/>
            <person name="Le Bivic A."/>
            <person name="Borchiellini C."/>
            <person name="Claverie J.M."/>
            <person name="Renard E."/>
        </authorList>
    </citation>
    <scope>NUCLEOTIDE SEQUENCE [LARGE SCALE GENOMIC DNA]</scope>
    <source>
        <strain evidence="4">SPO-2</strain>
    </source>
</reference>
<protein>
    <submittedName>
        <fullName evidence="4">Nephrocystin-1-like</fullName>
    </submittedName>
</protein>
<dbReference type="EMBL" id="JAKMXF010000133">
    <property type="protein sequence ID" value="KAI6656787.1"/>
    <property type="molecule type" value="Genomic_DNA"/>
</dbReference>
<dbReference type="SUPFAM" id="SSF50044">
    <property type="entry name" value="SH3-domain"/>
    <property type="match status" value="1"/>
</dbReference>
<dbReference type="Gene3D" id="2.30.30.40">
    <property type="entry name" value="SH3 Domains"/>
    <property type="match status" value="1"/>
</dbReference>
<dbReference type="PROSITE" id="PS50002">
    <property type="entry name" value="SH3"/>
    <property type="match status" value="1"/>
</dbReference>
<gene>
    <name evidence="4" type="ORF">LOD99_16090</name>
</gene>
<evidence type="ECO:0000259" key="3">
    <source>
        <dbReference type="PROSITE" id="PS50002"/>
    </source>
</evidence>
<accession>A0AAV7K6W1</accession>
<dbReference type="GO" id="GO:0005737">
    <property type="term" value="C:cytoplasm"/>
    <property type="evidence" value="ECO:0007669"/>
    <property type="project" value="TreeGrafter"/>
</dbReference>